<dbReference type="RefSeq" id="WP_066536594.1">
    <property type="nucleotide sequence ID" value="NZ_CP021422.1"/>
</dbReference>
<dbReference type="InterPro" id="IPR003010">
    <property type="entry name" value="C-N_Hydrolase"/>
</dbReference>
<dbReference type="SUPFAM" id="SSF52402">
    <property type="entry name" value="Adenine nucleotide alpha hydrolases-like"/>
    <property type="match status" value="1"/>
</dbReference>
<evidence type="ECO:0000313" key="13">
    <source>
        <dbReference type="Proteomes" id="UP000196710"/>
    </source>
</evidence>
<dbReference type="PANTHER" id="PTHR23090">
    <property type="entry name" value="NH 3 /GLUTAMINE-DEPENDENT NAD + SYNTHETASE"/>
    <property type="match status" value="1"/>
</dbReference>
<dbReference type="InterPro" id="IPR003694">
    <property type="entry name" value="NAD_synthase"/>
</dbReference>
<dbReference type="NCBIfam" id="TIGR00552">
    <property type="entry name" value="nadE"/>
    <property type="match status" value="1"/>
</dbReference>
<dbReference type="PIRSF" id="PIRSF006630">
    <property type="entry name" value="NADS_GAT"/>
    <property type="match status" value="1"/>
</dbReference>
<evidence type="ECO:0000313" key="11">
    <source>
        <dbReference type="EMBL" id="ASB39448.1"/>
    </source>
</evidence>
<dbReference type="KEGG" id="amur:ADH66_01535"/>
<dbReference type="GO" id="GO:0003952">
    <property type="term" value="F:NAD+ synthase (glutamine-hydrolyzing) activity"/>
    <property type="evidence" value="ECO:0007669"/>
    <property type="project" value="UniProtKB-UniRule"/>
</dbReference>
<dbReference type="CDD" id="cd00553">
    <property type="entry name" value="NAD_synthase"/>
    <property type="match status" value="1"/>
</dbReference>
<comment type="function">
    <text evidence="7">Catalyzes the ATP-dependent amidation of deamido-NAD to form NAD. Uses L-glutamine as a nitrogen source.</text>
</comment>
<feature type="binding site" evidence="7">
    <location>
        <position position="121"/>
    </location>
    <ligand>
        <name>L-glutamine</name>
        <dbReference type="ChEBI" id="CHEBI:58359"/>
    </ligand>
</feature>
<organism evidence="12 14">
    <name type="scientific">Acutalibacter muris</name>
    <dbReference type="NCBI Taxonomy" id="1796620"/>
    <lineage>
        <taxon>Bacteria</taxon>
        <taxon>Bacillati</taxon>
        <taxon>Bacillota</taxon>
        <taxon>Clostridia</taxon>
        <taxon>Eubacteriales</taxon>
        <taxon>Acutalibacteraceae</taxon>
        <taxon>Acutalibacter</taxon>
    </lineage>
</organism>
<dbReference type="Proteomes" id="UP000596035">
    <property type="component" value="Chromosome"/>
</dbReference>
<feature type="active site" description="Proton acceptor; for glutaminase activity" evidence="7">
    <location>
        <position position="46"/>
    </location>
</feature>
<proteinExistence type="inferred from homology"/>
<reference evidence="11" key="1">
    <citation type="journal article" date="2017" name="Genome Announc.">
        <title>High-Quality Whole-Genome Sequences of the Oligo-Mouse-Microbiota Bacterial Community.</title>
        <authorList>
            <person name="Garzetti D."/>
            <person name="Brugiroux S."/>
            <person name="Bunk B."/>
            <person name="Pukall R."/>
            <person name="McCoy K.D."/>
            <person name="Macpherson A.J."/>
            <person name="Stecher B."/>
        </authorList>
    </citation>
    <scope>NUCLEOTIDE SEQUENCE</scope>
    <source>
        <strain evidence="11">KB18</strain>
    </source>
</reference>
<feature type="binding site" evidence="7">
    <location>
        <position position="467"/>
    </location>
    <ligand>
        <name>deamido-NAD(+)</name>
        <dbReference type="ChEBI" id="CHEBI:58437"/>
        <note>ligand shared between two neighboring subunits</note>
    </ligand>
</feature>
<evidence type="ECO:0000256" key="9">
    <source>
        <dbReference type="RuleBase" id="RU003811"/>
    </source>
</evidence>
<gene>
    <name evidence="7" type="primary">nadE</name>
    <name evidence="11" type="ORF">ADH66_01535</name>
    <name evidence="12" type="ORF">I5Q82_11550</name>
</gene>
<feature type="binding site" evidence="7">
    <location>
        <position position="438"/>
    </location>
    <ligand>
        <name>deamido-NAD(+)</name>
        <dbReference type="ChEBI" id="CHEBI:58437"/>
        <note>ligand shared between two neighboring subunits</note>
    </ligand>
</feature>
<evidence type="ECO:0000256" key="2">
    <source>
        <dbReference type="ARBA" id="ARBA00007145"/>
    </source>
</evidence>
<dbReference type="Pfam" id="PF02540">
    <property type="entry name" value="NAD_synthase"/>
    <property type="match status" value="1"/>
</dbReference>
<dbReference type="CDD" id="cd07570">
    <property type="entry name" value="GAT_Gln-NAD-synth"/>
    <property type="match status" value="1"/>
</dbReference>
<evidence type="ECO:0000256" key="7">
    <source>
        <dbReference type="HAMAP-Rule" id="MF_02090"/>
    </source>
</evidence>
<dbReference type="InterPro" id="IPR014445">
    <property type="entry name" value="Gln-dep_NAD_synthase"/>
</dbReference>
<dbReference type="SUPFAM" id="SSF56317">
    <property type="entry name" value="Carbon-nitrogen hydrolase"/>
    <property type="match status" value="1"/>
</dbReference>
<feature type="binding site" evidence="7">
    <location>
        <begin position="352"/>
        <end position="359"/>
    </location>
    <ligand>
        <name>ATP</name>
        <dbReference type="ChEBI" id="CHEBI:30616"/>
    </ligand>
</feature>
<dbReference type="PANTHER" id="PTHR23090:SF9">
    <property type="entry name" value="GLUTAMINE-DEPENDENT NAD(+) SYNTHETASE"/>
    <property type="match status" value="1"/>
</dbReference>
<feature type="binding site" evidence="7">
    <location>
        <position position="202"/>
    </location>
    <ligand>
        <name>L-glutamine</name>
        <dbReference type="ChEBI" id="CHEBI:58359"/>
    </ligand>
</feature>
<evidence type="ECO:0000259" key="10">
    <source>
        <dbReference type="PROSITE" id="PS50263"/>
    </source>
</evidence>
<dbReference type="GO" id="GO:0008795">
    <property type="term" value="F:NAD+ synthase activity"/>
    <property type="evidence" value="ECO:0007669"/>
    <property type="project" value="UniProtKB-UniRule"/>
</dbReference>
<dbReference type="Gene3D" id="1.10.10.1140">
    <property type="entry name" value="Glutamine-dependent NAD+ synthetase, C-terminal domain"/>
    <property type="match status" value="1"/>
</dbReference>
<feature type="binding site" evidence="7">
    <location>
        <position position="598"/>
    </location>
    <ligand>
        <name>deamido-NAD(+)</name>
        <dbReference type="ChEBI" id="CHEBI:58437"/>
        <note>ligand shared between two neighboring subunits</note>
    </ligand>
</feature>
<keyword evidence="4 7" id="KW-0547">Nucleotide-binding</keyword>
<evidence type="ECO:0000256" key="5">
    <source>
        <dbReference type="ARBA" id="ARBA00022840"/>
    </source>
</evidence>
<dbReference type="GO" id="GO:0005524">
    <property type="term" value="F:ATP binding"/>
    <property type="evidence" value="ECO:0007669"/>
    <property type="project" value="UniProtKB-UniRule"/>
</dbReference>
<keyword evidence="3 7" id="KW-0436">Ligase</keyword>
<keyword evidence="6 7" id="KW-0520">NAD</keyword>
<evidence type="ECO:0000313" key="14">
    <source>
        <dbReference type="Proteomes" id="UP000596035"/>
    </source>
</evidence>
<evidence type="ECO:0000256" key="8">
    <source>
        <dbReference type="PIRNR" id="PIRNR006630"/>
    </source>
</evidence>
<comment type="similarity">
    <text evidence="9">Belongs to the NAD synthetase family.</text>
</comment>
<dbReference type="PROSITE" id="PS50263">
    <property type="entry name" value="CN_HYDROLASE"/>
    <property type="match status" value="1"/>
</dbReference>
<keyword evidence="5 7" id="KW-0067">ATP-binding</keyword>
<evidence type="ECO:0000256" key="6">
    <source>
        <dbReference type="ARBA" id="ARBA00023027"/>
    </source>
</evidence>
<dbReference type="EMBL" id="CP021422">
    <property type="protein sequence ID" value="ASB39448.1"/>
    <property type="molecule type" value="Genomic_DNA"/>
</dbReference>
<reference evidence="12 14" key="3">
    <citation type="submission" date="2020-11" db="EMBL/GenBank/DDBJ databases">
        <title>Closed and high quality bacterial genomes of the OMM12 community.</title>
        <authorList>
            <person name="Marbouty M."/>
            <person name="Lamy-Besnier Q."/>
            <person name="Debarbieux L."/>
            <person name="Koszul R."/>
        </authorList>
    </citation>
    <scope>NUCLEOTIDE SEQUENCE [LARGE SCALE GENOMIC DNA]</scope>
    <source>
        <strain evidence="12 14">KB18</strain>
    </source>
</reference>
<comment type="similarity">
    <text evidence="2 7 8">In the C-terminal section; belongs to the NAD synthetase family.</text>
</comment>
<dbReference type="Gene3D" id="3.60.110.10">
    <property type="entry name" value="Carbon-nitrogen hydrolase"/>
    <property type="match status" value="1"/>
</dbReference>
<name>A0A1Z2XLY5_9FIRM</name>
<evidence type="ECO:0000256" key="4">
    <source>
        <dbReference type="ARBA" id="ARBA00022741"/>
    </source>
</evidence>
<dbReference type="Gene3D" id="3.40.50.620">
    <property type="entry name" value="HUPs"/>
    <property type="match status" value="1"/>
</dbReference>
<accession>A0A1Z2XLY5</accession>
<dbReference type="GO" id="GO:0004359">
    <property type="term" value="F:glutaminase activity"/>
    <property type="evidence" value="ECO:0007669"/>
    <property type="project" value="InterPro"/>
</dbReference>
<feature type="binding site" evidence="7">
    <location>
        <position position="462"/>
    </location>
    <ligand>
        <name>ATP</name>
        <dbReference type="ChEBI" id="CHEBI:30616"/>
    </ligand>
</feature>
<dbReference type="InterPro" id="IPR014729">
    <property type="entry name" value="Rossmann-like_a/b/a_fold"/>
</dbReference>
<protein>
    <recommendedName>
        <fullName evidence="7 8">Glutamine-dependent NAD(+) synthetase</fullName>
        <ecNumber evidence="7 8">6.3.5.1</ecNumber>
    </recommendedName>
    <alternativeName>
        <fullName evidence="7 8">NAD(+) synthase [glutamine-hydrolyzing]</fullName>
    </alternativeName>
</protein>
<feature type="binding site" evidence="7">
    <location>
        <begin position="472"/>
        <end position="475"/>
    </location>
    <ligand>
        <name>deamido-NAD(+)</name>
        <dbReference type="ChEBI" id="CHEBI:58437"/>
        <note>ligand shared between two neighboring subunits</note>
    </ligand>
</feature>
<sequence>MRDGFFRVAAATPQAKVAEADVNAERIVELIKAAAEKGCGAVCLPELTVTAYTCGDLFQSRTLISAAEKALGRILEETRDLDILCVLGMPVAVEGSLYNTAAVFHRGKLLGLPAKSFIPNYSEFYEARYFAPAPEPREVTLCGQRVWLGRKLLFECVNVPELIAGVEICEDLWGPEPPSAGLCKNGATLIFNCSCSNEVAGKAEYRRDLTRMWSGHLMGAYVYSDAGLGESTGDMVFAGHDIIAENGAVLQESRLFDSGLITAEIDLEKLLQERRRNNTWVSARDPGYVRIPFEYKKDTLEGYEPERTFSRQPFVPHDPANRSERCQLILTLQAQGLATRLRHTGCKNALIAFSGGLDSTLAALVTVRAFDLLGLPRKGILTVSMPCFGTTERTKRNAETMARELGVDFKEIPIGRTVTSHFEDIGQDPENYDAAFENAQARERTQVLMDMANQRNGLMIGTGDLSELALGWSTYNGDHMSMYGVNADVPKTLVRHLVRFEAERLGGKLGEALFDVLDTPVSPELLPPKDGEISQKTEELVGPYELHDFFLYHMLRHGFGPGKIYRMACRSFTGEYGPEVIKGWLRVFCRRFFAQQFKRSCLPDGPKVGTVGVSPRGDWRMPSDASAAVWLKEIEEL</sequence>
<dbReference type="AlphaFoldDB" id="A0A1Z2XLY5"/>
<comment type="catalytic activity">
    <reaction evidence="7 8">
        <text>deamido-NAD(+) + L-glutamine + ATP + H2O = L-glutamate + AMP + diphosphate + NAD(+) + H(+)</text>
        <dbReference type="Rhea" id="RHEA:24384"/>
        <dbReference type="ChEBI" id="CHEBI:15377"/>
        <dbReference type="ChEBI" id="CHEBI:15378"/>
        <dbReference type="ChEBI" id="CHEBI:29985"/>
        <dbReference type="ChEBI" id="CHEBI:30616"/>
        <dbReference type="ChEBI" id="CHEBI:33019"/>
        <dbReference type="ChEBI" id="CHEBI:57540"/>
        <dbReference type="ChEBI" id="CHEBI:58359"/>
        <dbReference type="ChEBI" id="CHEBI:58437"/>
        <dbReference type="ChEBI" id="CHEBI:456215"/>
        <dbReference type="EC" id="6.3.5.1"/>
    </reaction>
</comment>
<dbReference type="Pfam" id="PF00795">
    <property type="entry name" value="CN_hydrolase"/>
    <property type="match status" value="1"/>
</dbReference>
<dbReference type="EMBL" id="CP065321">
    <property type="protein sequence ID" value="QQR28737.1"/>
    <property type="molecule type" value="Genomic_DNA"/>
</dbReference>
<dbReference type="HAMAP" id="MF_02090">
    <property type="entry name" value="NadE_glutamine_dep"/>
    <property type="match status" value="1"/>
</dbReference>
<dbReference type="InterPro" id="IPR036526">
    <property type="entry name" value="C-N_Hydrolase_sf"/>
</dbReference>
<dbReference type="NCBIfam" id="NF002730">
    <property type="entry name" value="PRK02628.1"/>
    <property type="match status" value="1"/>
</dbReference>
<evidence type="ECO:0000313" key="12">
    <source>
        <dbReference type="EMBL" id="QQR28737.1"/>
    </source>
</evidence>
<dbReference type="GO" id="GO:0005737">
    <property type="term" value="C:cytoplasm"/>
    <property type="evidence" value="ECO:0007669"/>
    <property type="project" value="InterPro"/>
</dbReference>
<feature type="binding site" evidence="7">
    <location>
        <position position="196"/>
    </location>
    <ligand>
        <name>L-glutamine</name>
        <dbReference type="ChEBI" id="CHEBI:58359"/>
    </ligand>
</feature>
<feature type="active site" description="Nucleophile; for glutaminase activity" evidence="7">
    <location>
        <position position="169"/>
    </location>
</feature>
<feature type="domain" description="CN hydrolase" evidence="10">
    <location>
        <begin position="6"/>
        <end position="267"/>
    </location>
</feature>
<keyword evidence="13" id="KW-1185">Reference proteome</keyword>
<dbReference type="InterPro" id="IPR041856">
    <property type="entry name" value="NAD+_synth_C"/>
</dbReference>
<dbReference type="InterPro" id="IPR022310">
    <property type="entry name" value="NAD/GMP_synthase"/>
</dbReference>
<evidence type="ECO:0000256" key="3">
    <source>
        <dbReference type="ARBA" id="ARBA00022598"/>
    </source>
</evidence>
<dbReference type="EC" id="6.3.5.1" evidence="7 8"/>
<feature type="active site" description="For glutaminase activity" evidence="7">
    <location>
        <position position="115"/>
    </location>
</feature>
<comment type="pathway">
    <text evidence="1 7 8">Cofactor biosynthesis; NAD(+) biosynthesis; NAD(+) from deamido-NAD(+) (L-Gln route): step 1/1.</text>
</comment>
<dbReference type="Proteomes" id="UP000196710">
    <property type="component" value="Chromosome"/>
</dbReference>
<dbReference type="GO" id="GO:0009435">
    <property type="term" value="P:NAD+ biosynthetic process"/>
    <property type="evidence" value="ECO:0007669"/>
    <property type="project" value="UniProtKB-UniRule"/>
</dbReference>
<reference evidence="13" key="2">
    <citation type="submission" date="2017-05" db="EMBL/GenBank/DDBJ databases">
        <title>Improved OligoMM genomes.</title>
        <authorList>
            <person name="Garzetti D."/>
        </authorList>
    </citation>
    <scope>NUCLEOTIDE SEQUENCE [LARGE SCALE GENOMIC DNA]</scope>
    <source>
        <strain evidence="13">KB18</strain>
    </source>
</reference>
<evidence type="ECO:0000256" key="1">
    <source>
        <dbReference type="ARBA" id="ARBA00005188"/>
    </source>
</evidence>